<feature type="transmembrane region" description="Helical" evidence="13">
    <location>
        <begin position="90"/>
        <end position="110"/>
    </location>
</feature>
<evidence type="ECO:0000259" key="14">
    <source>
        <dbReference type="PROSITE" id="PS50109"/>
    </source>
</evidence>
<dbReference type="EC" id="2.7.13.3" evidence="3"/>
<feature type="transmembrane region" description="Helical" evidence="13">
    <location>
        <begin position="44"/>
        <end position="70"/>
    </location>
</feature>
<dbReference type="AlphaFoldDB" id="A0AA48M415"/>
<evidence type="ECO:0000259" key="17">
    <source>
        <dbReference type="PROSITE" id="PS50113"/>
    </source>
</evidence>
<keyword evidence="6 13" id="KW-0812">Transmembrane</keyword>
<dbReference type="Pfam" id="PF02518">
    <property type="entry name" value="HATPase_c"/>
    <property type="match status" value="1"/>
</dbReference>
<dbReference type="Gene3D" id="3.30.450.20">
    <property type="entry name" value="PAS domain"/>
    <property type="match status" value="1"/>
</dbReference>
<dbReference type="SUPFAM" id="SSF55785">
    <property type="entry name" value="PYP-like sensor domain (PAS domain)"/>
    <property type="match status" value="1"/>
</dbReference>
<dbReference type="InterPro" id="IPR000700">
    <property type="entry name" value="PAS-assoc_C"/>
</dbReference>
<dbReference type="InterPro" id="IPR004358">
    <property type="entry name" value="Sig_transdc_His_kin-like_C"/>
</dbReference>
<dbReference type="InterPro" id="IPR038318">
    <property type="entry name" value="KdpD_sf"/>
</dbReference>
<feature type="domain" description="PAS" evidence="16">
    <location>
        <begin position="132"/>
        <end position="174"/>
    </location>
</feature>
<dbReference type="InterPro" id="IPR036097">
    <property type="entry name" value="HisK_dim/P_sf"/>
</dbReference>
<dbReference type="InterPro" id="IPR005467">
    <property type="entry name" value="His_kinase_dom"/>
</dbReference>
<dbReference type="PANTHER" id="PTHR43547:SF2">
    <property type="entry name" value="HYBRID SIGNAL TRANSDUCTION HISTIDINE KINASE C"/>
    <property type="match status" value="1"/>
</dbReference>
<dbReference type="SMART" id="SM00086">
    <property type="entry name" value="PAC"/>
    <property type="match status" value="1"/>
</dbReference>
<dbReference type="Gene3D" id="3.30.565.10">
    <property type="entry name" value="Histidine kinase-like ATPase, C-terminal domain"/>
    <property type="match status" value="1"/>
</dbReference>
<evidence type="ECO:0000256" key="2">
    <source>
        <dbReference type="ARBA" id="ARBA00004141"/>
    </source>
</evidence>
<sequence>MNFNLVRIWPVAARYAAAISAIVITIAVCSAIGGAAAERPFIPLYFATLLTAVLAGPGPGVLATVLSALLGDYFFLAPIGSLAVDASRDVFRLAVFEVAALLSILGVAWYGHRKRAELKYVRRQADESLRESEERYRLLFETSRDGVITWDQTGQIQDANPAFQTMTGYALDELRQLTCHDITPSRWHAAEDAIITHRVLPHADSGEYEKEFVHKDGSVFPVSLRAWPVYDGRKNIVGLRAFVRDITERKRAEEALKVADRRKDEFLATLAHELRNPLAPIRNAVHVLKQLGSHTEERDRKLLAIADRQVQHLIRLVDDLLDFSRISRGKVELIKEKVDLSDVLRHAIETAQPVLQSGGHEFITELPEEPITIDGDAIRLAQVFANLLDNAAKYTEHGGSITLTAERRGSEAVVTIRDSGVGIPGEMLPEIFTYFAQVDRTLGRARGGLGIGLALVRSLLQLHGGTVEAHSEGEGCGSVFTVRLPALSESASLRVPPALPLRATRRVLIIDDEIDVADSFAALLEGFGATTRVAYGGETGVALARSFQPDLVLLDLGMPAPDGFETARRIRALASGGDITIVALSGWGKEQVEASVEAAGFDGHLTKPAELRALNELLGSLEKAVVLEA</sequence>
<evidence type="ECO:0000256" key="8">
    <source>
        <dbReference type="ARBA" id="ARBA00022777"/>
    </source>
</evidence>
<dbReference type="PROSITE" id="PS50110">
    <property type="entry name" value="RESPONSE_REGULATORY"/>
    <property type="match status" value="1"/>
</dbReference>
<keyword evidence="11" id="KW-0902">Two-component regulatory system</keyword>
<feature type="domain" description="Response regulatory" evidence="15">
    <location>
        <begin position="506"/>
        <end position="622"/>
    </location>
</feature>
<dbReference type="CDD" id="cd00075">
    <property type="entry name" value="HATPase"/>
    <property type="match status" value="1"/>
</dbReference>
<dbReference type="SUPFAM" id="SSF52172">
    <property type="entry name" value="CheY-like"/>
    <property type="match status" value="1"/>
</dbReference>
<evidence type="ECO:0000259" key="16">
    <source>
        <dbReference type="PROSITE" id="PS50112"/>
    </source>
</evidence>
<dbReference type="SMART" id="SM00387">
    <property type="entry name" value="HATPase_c"/>
    <property type="match status" value="1"/>
</dbReference>
<protein>
    <recommendedName>
        <fullName evidence="3">histidine kinase</fullName>
        <ecNumber evidence="3">2.7.13.3</ecNumber>
    </recommendedName>
</protein>
<dbReference type="InterPro" id="IPR011006">
    <property type="entry name" value="CheY-like_superfamily"/>
</dbReference>
<dbReference type="NCBIfam" id="TIGR00229">
    <property type="entry name" value="sensory_box"/>
    <property type="match status" value="1"/>
</dbReference>
<keyword evidence="9" id="KW-0067">ATP-binding</keyword>
<dbReference type="InterPro" id="IPR025201">
    <property type="entry name" value="KdpD_TM"/>
</dbReference>
<feature type="domain" description="Histidine kinase" evidence="14">
    <location>
        <begin position="269"/>
        <end position="488"/>
    </location>
</feature>
<dbReference type="PROSITE" id="PS50109">
    <property type="entry name" value="HIS_KIN"/>
    <property type="match status" value="1"/>
</dbReference>
<comment type="subcellular location">
    <subcellularLocation>
        <location evidence="2">Membrane</location>
        <topology evidence="2">Multi-pass membrane protein</topology>
    </subcellularLocation>
</comment>
<dbReference type="PROSITE" id="PS50113">
    <property type="entry name" value="PAC"/>
    <property type="match status" value="1"/>
</dbReference>
<dbReference type="GO" id="GO:0000155">
    <property type="term" value="F:phosphorelay sensor kinase activity"/>
    <property type="evidence" value="ECO:0007669"/>
    <property type="project" value="InterPro"/>
</dbReference>
<evidence type="ECO:0000256" key="4">
    <source>
        <dbReference type="ARBA" id="ARBA00022553"/>
    </source>
</evidence>
<evidence type="ECO:0000256" key="13">
    <source>
        <dbReference type="SAM" id="Phobius"/>
    </source>
</evidence>
<dbReference type="InterPro" id="IPR036890">
    <property type="entry name" value="HATPase_C_sf"/>
</dbReference>
<dbReference type="SMART" id="SM00388">
    <property type="entry name" value="HisKA"/>
    <property type="match status" value="1"/>
</dbReference>
<dbReference type="Pfam" id="PF13493">
    <property type="entry name" value="DUF4118"/>
    <property type="match status" value="1"/>
</dbReference>
<keyword evidence="7" id="KW-0547">Nucleotide-binding</keyword>
<dbReference type="Pfam" id="PF00512">
    <property type="entry name" value="HisKA"/>
    <property type="match status" value="1"/>
</dbReference>
<evidence type="ECO:0000259" key="15">
    <source>
        <dbReference type="PROSITE" id="PS50110"/>
    </source>
</evidence>
<evidence type="ECO:0000256" key="10">
    <source>
        <dbReference type="ARBA" id="ARBA00022989"/>
    </source>
</evidence>
<keyword evidence="8 18" id="KW-0418">Kinase</keyword>
<proteinExistence type="predicted"/>
<dbReference type="SMART" id="SM00091">
    <property type="entry name" value="PAS"/>
    <property type="match status" value="1"/>
</dbReference>
<dbReference type="GO" id="GO:0005524">
    <property type="term" value="F:ATP binding"/>
    <property type="evidence" value="ECO:0007669"/>
    <property type="project" value="UniProtKB-KW"/>
</dbReference>
<dbReference type="FunFam" id="1.10.287.130:FF:000001">
    <property type="entry name" value="Two-component sensor histidine kinase"/>
    <property type="match status" value="1"/>
</dbReference>
<dbReference type="GO" id="GO:0016020">
    <property type="term" value="C:membrane"/>
    <property type="evidence" value="ECO:0007669"/>
    <property type="project" value="UniProtKB-SubCell"/>
</dbReference>
<dbReference type="Gene3D" id="3.40.50.2300">
    <property type="match status" value="1"/>
</dbReference>
<accession>A0AA48M415</accession>
<dbReference type="InterPro" id="IPR035965">
    <property type="entry name" value="PAS-like_dom_sf"/>
</dbReference>
<dbReference type="EMBL" id="OY288114">
    <property type="protein sequence ID" value="CAJ0874429.1"/>
    <property type="molecule type" value="Genomic_DNA"/>
</dbReference>
<evidence type="ECO:0000256" key="11">
    <source>
        <dbReference type="ARBA" id="ARBA00023012"/>
    </source>
</evidence>
<keyword evidence="4" id="KW-0597">Phosphoprotein</keyword>
<feature type="transmembrane region" description="Helical" evidence="13">
    <location>
        <begin position="12"/>
        <end position="37"/>
    </location>
</feature>
<dbReference type="PROSITE" id="PS50112">
    <property type="entry name" value="PAS"/>
    <property type="match status" value="1"/>
</dbReference>
<evidence type="ECO:0000256" key="9">
    <source>
        <dbReference type="ARBA" id="ARBA00022840"/>
    </source>
</evidence>
<keyword evidence="10 13" id="KW-1133">Transmembrane helix</keyword>
<feature type="domain" description="PAC" evidence="17">
    <location>
        <begin position="206"/>
        <end position="258"/>
    </location>
</feature>
<dbReference type="CDD" id="cd00082">
    <property type="entry name" value="HisKA"/>
    <property type="match status" value="1"/>
</dbReference>
<dbReference type="InterPro" id="IPR000014">
    <property type="entry name" value="PAS"/>
</dbReference>
<comment type="catalytic activity">
    <reaction evidence="1">
        <text>ATP + protein L-histidine = ADP + protein N-phospho-L-histidine.</text>
        <dbReference type="EC" id="2.7.13.3"/>
    </reaction>
</comment>
<evidence type="ECO:0000256" key="6">
    <source>
        <dbReference type="ARBA" id="ARBA00022692"/>
    </source>
</evidence>
<dbReference type="Pfam" id="PF13426">
    <property type="entry name" value="PAS_9"/>
    <property type="match status" value="1"/>
</dbReference>
<dbReference type="SUPFAM" id="SSF47384">
    <property type="entry name" value="Homodimeric domain of signal transducing histidine kinase"/>
    <property type="match status" value="1"/>
</dbReference>
<reference evidence="18" key="1">
    <citation type="submission" date="2023-07" db="EMBL/GenBank/DDBJ databases">
        <authorList>
            <person name="Pelsma A.J. K."/>
        </authorList>
    </citation>
    <scope>NUCLEOTIDE SEQUENCE</scope>
</reference>
<evidence type="ECO:0000256" key="5">
    <source>
        <dbReference type="ARBA" id="ARBA00022679"/>
    </source>
</evidence>
<evidence type="ECO:0000256" key="12">
    <source>
        <dbReference type="ARBA" id="ARBA00023136"/>
    </source>
</evidence>
<organism evidence="18">
    <name type="scientific">freshwater sediment metagenome</name>
    <dbReference type="NCBI Taxonomy" id="556182"/>
    <lineage>
        <taxon>unclassified sequences</taxon>
        <taxon>metagenomes</taxon>
        <taxon>ecological metagenomes</taxon>
    </lineage>
</organism>
<dbReference type="CDD" id="cd00130">
    <property type="entry name" value="PAS"/>
    <property type="match status" value="1"/>
</dbReference>
<dbReference type="Pfam" id="PF00072">
    <property type="entry name" value="Response_reg"/>
    <property type="match status" value="1"/>
</dbReference>
<gene>
    <name evidence="18" type="primary">K20974</name>
    <name evidence="18" type="ORF">AMST5_02600</name>
</gene>
<dbReference type="InterPro" id="IPR001610">
    <property type="entry name" value="PAC"/>
</dbReference>
<evidence type="ECO:0000256" key="3">
    <source>
        <dbReference type="ARBA" id="ARBA00012438"/>
    </source>
</evidence>
<dbReference type="Gene3D" id="1.20.120.620">
    <property type="entry name" value="Backbone structure of the membrane domain of e. Coli histidine kinase receptor kdpd"/>
    <property type="match status" value="1"/>
</dbReference>
<evidence type="ECO:0000256" key="7">
    <source>
        <dbReference type="ARBA" id="ARBA00022741"/>
    </source>
</evidence>
<dbReference type="SMART" id="SM00448">
    <property type="entry name" value="REC"/>
    <property type="match status" value="1"/>
</dbReference>
<dbReference type="SUPFAM" id="SSF55874">
    <property type="entry name" value="ATPase domain of HSP90 chaperone/DNA topoisomerase II/histidine kinase"/>
    <property type="match status" value="1"/>
</dbReference>
<dbReference type="Gene3D" id="1.10.287.130">
    <property type="match status" value="1"/>
</dbReference>
<dbReference type="InterPro" id="IPR003661">
    <property type="entry name" value="HisK_dim/P_dom"/>
</dbReference>
<keyword evidence="5 18" id="KW-0808">Transferase</keyword>
<keyword evidence="12 13" id="KW-0472">Membrane</keyword>
<evidence type="ECO:0000256" key="1">
    <source>
        <dbReference type="ARBA" id="ARBA00000085"/>
    </source>
</evidence>
<name>A0AA48M415_9ZZZZ</name>
<dbReference type="FunFam" id="3.30.565.10:FF:000006">
    <property type="entry name" value="Sensor histidine kinase WalK"/>
    <property type="match status" value="1"/>
</dbReference>
<evidence type="ECO:0000313" key="18">
    <source>
        <dbReference type="EMBL" id="CAJ0874429.1"/>
    </source>
</evidence>
<dbReference type="PRINTS" id="PR00344">
    <property type="entry name" value="BCTRLSENSOR"/>
</dbReference>
<dbReference type="InterPro" id="IPR001789">
    <property type="entry name" value="Sig_transdc_resp-reg_receiver"/>
</dbReference>
<dbReference type="PANTHER" id="PTHR43547">
    <property type="entry name" value="TWO-COMPONENT HISTIDINE KINASE"/>
    <property type="match status" value="1"/>
</dbReference>
<dbReference type="InterPro" id="IPR003594">
    <property type="entry name" value="HATPase_dom"/>
</dbReference>